<dbReference type="GO" id="GO:0008233">
    <property type="term" value="F:peptidase activity"/>
    <property type="evidence" value="ECO:0007669"/>
    <property type="project" value="UniProtKB-KW"/>
</dbReference>
<keyword evidence="1" id="KW-0645">Protease</keyword>
<dbReference type="InterPro" id="IPR021109">
    <property type="entry name" value="Peptidase_aspartic_dom_sf"/>
</dbReference>
<dbReference type="Gene3D" id="2.40.70.10">
    <property type="entry name" value="Acid Proteases"/>
    <property type="match status" value="1"/>
</dbReference>
<dbReference type="AlphaFoldDB" id="A0A4R8GMM1"/>
<name>A0A4R8GMM1_9FIRM</name>
<dbReference type="EMBL" id="SOEG01000054">
    <property type="protein sequence ID" value="TDX44474.1"/>
    <property type="molecule type" value="Genomic_DNA"/>
</dbReference>
<keyword evidence="2" id="KW-1185">Reference proteome</keyword>
<keyword evidence="1" id="KW-0378">Hydrolase</keyword>
<dbReference type="RefSeq" id="WP_134119103.1">
    <property type="nucleotide sequence ID" value="NZ_SOEG01000054.1"/>
</dbReference>
<reference evidence="1 2" key="1">
    <citation type="submission" date="2019-03" db="EMBL/GenBank/DDBJ databases">
        <title>Subsurface microbial communities from deep shales in Ohio and West Virginia, USA.</title>
        <authorList>
            <person name="Wrighton K."/>
        </authorList>
    </citation>
    <scope>NUCLEOTIDE SEQUENCE [LARGE SCALE GENOMIC DNA]</scope>
    <source>
        <strain evidence="1 2">MSL 6dP</strain>
    </source>
</reference>
<protein>
    <submittedName>
        <fullName evidence="1">Aspartyl protease</fullName>
    </submittedName>
</protein>
<comment type="caution">
    <text evidence="1">The sequence shown here is derived from an EMBL/GenBank/DDBJ whole genome shotgun (WGS) entry which is preliminary data.</text>
</comment>
<dbReference type="Pfam" id="PF13975">
    <property type="entry name" value="gag-asp_proteas"/>
    <property type="match status" value="1"/>
</dbReference>
<accession>A0A4R8GMM1</accession>
<gene>
    <name evidence="1" type="ORF">C7959_1542</name>
</gene>
<dbReference type="CDD" id="cd05483">
    <property type="entry name" value="retropepsin_like_bacteria"/>
    <property type="match status" value="1"/>
</dbReference>
<dbReference type="SUPFAM" id="SSF50630">
    <property type="entry name" value="Acid proteases"/>
    <property type="match status" value="1"/>
</dbReference>
<dbReference type="STRING" id="926561.GCA_000379025_01185"/>
<dbReference type="InterPro" id="IPR034122">
    <property type="entry name" value="Retropepsin-like_bacterial"/>
</dbReference>
<evidence type="ECO:0000313" key="2">
    <source>
        <dbReference type="Proteomes" id="UP000295832"/>
    </source>
</evidence>
<proteinExistence type="predicted"/>
<dbReference type="Proteomes" id="UP000295832">
    <property type="component" value="Unassembled WGS sequence"/>
</dbReference>
<dbReference type="GO" id="GO:0006508">
    <property type="term" value="P:proteolysis"/>
    <property type="evidence" value="ECO:0007669"/>
    <property type="project" value="UniProtKB-KW"/>
</dbReference>
<sequence length="126" mass="14073">MKIEYRDGLLFTSIEITYKGKSKVIDNIVVDTGAANSLISQEVVDEIGIRISKDDEIVTSYGIGGTEHVFVKSIDEIKIDEFRLNDISIDFTVLPYEDINGLLGLDILIEGGFIIDLKALKIHRKD</sequence>
<organism evidence="1 2">
    <name type="scientific">Orenia marismortui</name>
    <dbReference type="NCBI Taxonomy" id="46469"/>
    <lineage>
        <taxon>Bacteria</taxon>
        <taxon>Bacillati</taxon>
        <taxon>Bacillota</taxon>
        <taxon>Clostridia</taxon>
        <taxon>Halanaerobiales</taxon>
        <taxon>Halobacteroidaceae</taxon>
        <taxon>Orenia</taxon>
    </lineage>
</organism>
<evidence type="ECO:0000313" key="1">
    <source>
        <dbReference type="EMBL" id="TDX44474.1"/>
    </source>
</evidence>